<dbReference type="EMBL" id="LXQA010168472">
    <property type="protein sequence ID" value="MCI28854.1"/>
    <property type="molecule type" value="Genomic_DNA"/>
</dbReference>
<comment type="caution">
    <text evidence="1">The sequence shown here is derived from an EMBL/GenBank/DDBJ whole genome shotgun (WGS) entry which is preliminary data.</text>
</comment>
<keyword evidence="2" id="KW-1185">Reference proteome</keyword>
<feature type="non-terminal residue" evidence="1">
    <location>
        <position position="66"/>
    </location>
</feature>
<proteinExistence type="predicted"/>
<dbReference type="Gene3D" id="2.40.50.140">
    <property type="entry name" value="Nucleic acid-binding proteins"/>
    <property type="match status" value="1"/>
</dbReference>
<name>A0A392QYA7_9FABA</name>
<evidence type="ECO:0000313" key="2">
    <source>
        <dbReference type="Proteomes" id="UP000265520"/>
    </source>
</evidence>
<accession>A0A392QYA7</accession>
<reference evidence="1 2" key="1">
    <citation type="journal article" date="2018" name="Front. Plant Sci.">
        <title>Red Clover (Trifolium pratense) and Zigzag Clover (T. medium) - A Picture of Genomic Similarities and Differences.</title>
        <authorList>
            <person name="Dluhosova J."/>
            <person name="Istvanek J."/>
            <person name="Nedelnik J."/>
            <person name="Repkova J."/>
        </authorList>
    </citation>
    <scope>NUCLEOTIDE SEQUENCE [LARGE SCALE GENOMIC DNA]</scope>
    <source>
        <strain evidence="2">cv. 10/8</strain>
        <tissue evidence="1">Leaf</tissue>
    </source>
</reference>
<dbReference type="AlphaFoldDB" id="A0A392QYA7"/>
<protein>
    <submittedName>
        <fullName evidence="1">Replication factor A protein</fullName>
    </submittedName>
</protein>
<organism evidence="1 2">
    <name type="scientific">Trifolium medium</name>
    <dbReference type="NCBI Taxonomy" id="97028"/>
    <lineage>
        <taxon>Eukaryota</taxon>
        <taxon>Viridiplantae</taxon>
        <taxon>Streptophyta</taxon>
        <taxon>Embryophyta</taxon>
        <taxon>Tracheophyta</taxon>
        <taxon>Spermatophyta</taxon>
        <taxon>Magnoliopsida</taxon>
        <taxon>eudicotyledons</taxon>
        <taxon>Gunneridae</taxon>
        <taxon>Pentapetalae</taxon>
        <taxon>rosids</taxon>
        <taxon>fabids</taxon>
        <taxon>Fabales</taxon>
        <taxon>Fabaceae</taxon>
        <taxon>Papilionoideae</taxon>
        <taxon>50 kb inversion clade</taxon>
        <taxon>NPAAA clade</taxon>
        <taxon>Hologalegina</taxon>
        <taxon>IRL clade</taxon>
        <taxon>Trifolieae</taxon>
        <taxon>Trifolium</taxon>
    </lineage>
</organism>
<sequence>MRPKKKIGELLELEEDEIFVVYGVMTGIVGGEEWWYPASKCHKVVVPDSGAYYCNSCVKHIFHVVP</sequence>
<evidence type="ECO:0000313" key="1">
    <source>
        <dbReference type="EMBL" id="MCI28854.1"/>
    </source>
</evidence>
<dbReference type="Proteomes" id="UP000265520">
    <property type="component" value="Unassembled WGS sequence"/>
</dbReference>
<dbReference type="InterPro" id="IPR012340">
    <property type="entry name" value="NA-bd_OB-fold"/>
</dbReference>